<proteinExistence type="predicted"/>
<sequence length="105" mass="11522">MRTLSLIAMAAIQLAPGAVPTIAKAASEPADGEASQVDRQGATTVHRSDCLSIQRQVAGEDRRYPGMRLDQQPPGRLLHAVDRQVDGCRTVTFVAEERVRRSRER</sequence>
<protein>
    <recommendedName>
        <fullName evidence="4">UrcA family protein</fullName>
    </recommendedName>
</protein>
<dbReference type="AlphaFoldDB" id="A0A2U2J212"/>
<feature type="chain" id="PRO_5015594963" description="UrcA family protein" evidence="1">
    <location>
        <begin position="26"/>
        <end position="105"/>
    </location>
</feature>
<feature type="signal peptide" evidence="1">
    <location>
        <begin position="1"/>
        <end position="25"/>
    </location>
</feature>
<accession>A0A2U2J212</accession>
<keyword evidence="3" id="KW-1185">Reference proteome</keyword>
<gene>
    <name evidence="2" type="ORF">DF286_05505</name>
</gene>
<dbReference type="Proteomes" id="UP000245916">
    <property type="component" value="Unassembled WGS sequence"/>
</dbReference>
<reference evidence="2 3" key="1">
    <citation type="submission" date="2018-05" db="EMBL/GenBank/DDBJ databases">
        <title>Genome of Sphingosinicella humi QZX222.</title>
        <authorList>
            <person name="Qiao Z."/>
            <person name="Wang G."/>
        </authorList>
    </citation>
    <scope>NUCLEOTIDE SEQUENCE [LARGE SCALE GENOMIC DNA]</scope>
    <source>
        <strain evidence="2 3">QZX222</strain>
    </source>
</reference>
<evidence type="ECO:0000313" key="2">
    <source>
        <dbReference type="EMBL" id="PWG02379.1"/>
    </source>
</evidence>
<organism evidence="2 3">
    <name type="scientific">Allosphingosinicella humi</name>
    <dbReference type="NCBI Taxonomy" id="2068657"/>
    <lineage>
        <taxon>Bacteria</taxon>
        <taxon>Pseudomonadati</taxon>
        <taxon>Pseudomonadota</taxon>
        <taxon>Alphaproteobacteria</taxon>
        <taxon>Sphingomonadales</taxon>
        <taxon>Sphingomonadaceae</taxon>
        <taxon>Allosphingosinicella</taxon>
    </lineage>
</organism>
<evidence type="ECO:0008006" key="4">
    <source>
        <dbReference type="Google" id="ProtNLM"/>
    </source>
</evidence>
<dbReference type="EMBL" id="QFFF01000001">
    <property type="protein sequence ID" value="PWG02379.1"/>
    <property type="molecule type" value="Genomic_DNA"/>
</dbReference>
<dbReference type="RefSeq" id="WP_109270518.1">
    <property type="nucleotide sequence ID" value="NZ_QFFF01000001.1"/>
</dbReference>
<evidence type="ECO:0000256" key="1">
    <source>
        <dbReference type="SAM" id="SignalP"/>
    </source>
</evidence>
<comment type="caution">
    <text evidence="2">The sequence shown here is derived from an EMBL/GenBank/DDBJ whole genome shotgun (WGS) entry which is preliminary data.</text>
</comment>
<keyword evidence="1" id="KW-0732">Signal</keyword>
<evidence type="ECO:0000313" key="3">
    <source>
        <dbReference type="Proteomes" id="UP000245916"/>
    </source>
</evidence>
<name>A0A2U2J212_9SPHN</name>